<sequence>METRADRRENAHGGMLQNSNDLTDGESEGSGDLQHPFSYKGTKQDPRFHGDQQTVILLKGLVGFLWCSEIGSLRCCRQYLKQRAYAAAFKSFENRIYTAH</sequence>
<protein>
    <submittedName>
        <fullName evidence="2">Uncharacterized protein</fullName>
    </submittedName>
</protein>
<evidence type="ECO:0000313" key="3">
    <source>
        <dbReference type="Proteomes" id="UP001482620"/>
    </source>
</evidence>
<gene>
    <name evidence="2" type="ORF">ILYODFUR_023745</name>
</gene>
<comment type="caution">
    <text evidence="2">The sequence shown here is derived from an EMBL/GenBank/DDBJ whole genome shotgun (WGS) entry which is preliminary data.</text>
</comment>
<evidence type="ECO:0000313" key="2">
    <source>
        <dbReference type="EMBL" id="MEQ2252628.1"/>
    </source>
</evidence>
<feature type="region of interest" description="Disordered" evidence="1">
    <location>
        <begin position="1"/>
        <end position="46"/>
    </location>
</feature>
<proteinExistence type="predicted"/>
<keyword evidence="3" id="KW-1185">Reference proteome</keyword>
<accession>A0ABV0V8G9</accession>
<dbReference type="Proteomes" id="UP001482620">
    <property type="component" value="Unassembled WGS sequence"/>
</dbReference>
<feature type="compositionally biased region" description="Basic and acidic residues" evidence="1">
    <location>
        <begin position="1"/>
        <end position="11"/>
    </location>
</feature>
<name>A0ABV0V8G9_9TELE</name>
<evidence type="ECO:0000256" key="1">
    <source>
        <dbReference type="SAM" id="MobiDB-lite"/>
    </source>
</evidence>
<organism evidence="2 3">
    <name type="scientific">Ilyodon furcidens</name>
    <name type="common">goldbreast splitfin</name>
    <dbReference type="NCBI Taxonomy" id="33524"/>
    <lineage>
        <taxon>Eukaryota</taxon>
        <taxon>Metazoa</taxon>
        <taxon>Chordata</taxon>
        <taxon>Craniata</taxon>
        <taxon>Vertebrata</taxon>
        <taxon>Euteleostomi</taxon>
        <taxon>Actinopterygii</taxon>
        <taxon>Neopterygii</taxon>
        <taxon>Teleostei</taxon>
        <taxon>Neoteleostei</taxon>
        <taxon>Acanthomorphata</taxon>
        <taxon>Ovalentaria</taxon>
        <taxon>Atherinomorphae</taxon>
        <taxon>Cyprinodontiformes</taxon>
        <taxon>Goodeidae</taxon>
        <taxon>Ilyodon</taxon>
    </lineage>
</organism>
<dbReference type="EMBL" id="JAHRIQ010095432">
    <property type="protein sequence ID" value="MEQ2252628.1"/>
    <property type="molecule type" value="Genomic_DNA"/>
</dbReference>
<reference evidence="2 3" key="1">
    <citation type="submission" date="2021-06" db="EMBL/GenBank/DDBJ databases">
        <authorList>
            <person name="Palmer J.M."/>
        </authorList>
    </citation>
    <scope>NUCLEOTIDE SEQUENCE [LARGE SCALE GENOMIC DNA]</scope>
    <source>
        <strain evidence="3">if_2019</strain>
        <tissue evidence="2">Muscle</tissue>
    </source>
</reference>